<feature type="signal peptide" evidence="1">
    <location>
        <begin position="1"/>
        <end position="25"/>
    </location>
</feature>
<evidence type="ECO:0000313" key="2">
    <source>
        <dbReference type="EMBL" id="KAH6651994.1"/>
    </source>
</evidence>
<dbReference type="EMBL" id="JAGPXC010000006">
    <property type="protein sequence ID" value="KAH6651994.1"/>
    <property type="molecule type" value="Genomic_DNA"/>
</dbReference>
<dbReference type="RefSeq" id="XP_045956272.1">
    <property type="nucleotide sequence ID" value="XM_046103297.1"/>
</dbReference>
<name>A0A9P8UH42_9PEZI</name>
<reference evidence="2" key="1">
    <citation type="journal article" date="2021" name="Nat. Commun.">
        <title>Genetic determinants of endophytism in the Arabidopsis root mycobiome.</title>
        <authorList>
            <person name="Mesny F."/>
            <person name="Miyauchi S."/>
            <person name="Thiergart T."/>
            <person name="Pickel B."/>
            <person name="Atanasova L."/>
            <person name="Karlsson M."/>
            <person name="Huettel B."/>
            <person name="Barry K.W."/>
            <person name="Haridas S."/>
            <person name="Chen C."/>
            <person name="Bauer D."/>
            <person name="Andreopoulos W."/>
            <person name="Pangilinan J."/>
            <person name="LaButti K."/>
            <person name="Riley R."/>
            <person name="Lipzen A."/>
            <person name="Clum A."/>
            <person name="Drula E."/>
            <person name="Henrissat B."/>
            <person name="Kohler A."/>
            <person name="Grigoriev I.V."/>
            <person name="Martin F.M."/>
            <person name="Hacquard S."/>
        </authorList>
    </citation>
    <scope>NUCLEOTIDE SEQUENCE</scope>
    <source>
        <strain evidence="2">MPI-SDFR-AT-0073</strain>
    </source>
</reference>
<sequence>MRKAKMSRQLTWRLFLVVSVCKSTARENPDHGGTISVSTMQGRFGLRGEMSYIQCWGLETGGNATSPHLLDDRSCSTSSSGMERITIHRASPLRDLW</sequence>
<gene>
    <name evidence="2" type="ORF">BKA67DRAFT_572639</name>
</gene>
<evidence type="ECO:0000313" key="3">
    <source>
        <dbReference type="Proteomes" id="UP000758603"/>
    </source>
</evidence>
<dbReference type="GeneID" id="70132189"/>
<feature type="chain" id="PRO_5040232070" description="Secreted protein" evidence="1">
    <location>
        <begin position="26"/>
        <end position="97"/>
    </location>
</feature>
<dbReference type="Proteomes" id="UP000758603">
    <property type="component" value="Unassembled WGS sequence"/>
</dbReference>
<accession>A0A9P8UH42</accession>
<comment type="caution">
    <text evidence="2">The sequence shown here is derived from an EMBL/GenBank/DDBJ whole genome shotgun (WGS) entry which is preliminary data.</text>
</comment>
<protein>
    <recommendedName>
        <fullName evidence="4">Secreted protein</fullName>
    </recommendedName>
</protein>
<organism evidence="2 3">
    <name type="scientific">Truncatella angustata</name>
    <dbReference type="NCBI Taxonomy" id="152316"/>
    <lineage>
        <taxon>Eukaryota</taxon>
        <taxon>Fungi</taxon>
        <taxon>Dikarya</taxon>
        <taxon>Ascomycota</taxon>
        <taxon>Pezizomycotina</taxon>
        <taxon>Sordariomycetes</taxon>
        <taxon>Xylariomycetidae</taxon>
        <taxon>Amphisphaeriales</taxon>
        <taxon>Sporocadaceae</taxon>
        <taxon>Truncatella</taxon>
    </lineage>
</organism>
<keyword evidence="3" id="KW-1185">Reference proteome</keyword>
<keyword evidence="1" id="KW-0732">Signal</keyword>
<evidence type="ECO:0000256" key="1">
    <source>
        <dbReference type="SAM" id="SignalP"/>
    </source>
</evidence>
<evidence type="ECO:0008006" key="4">
    <source>
        <dbReference type="Google" id="ProtNLM"/>
    </source>
</evidence>
<dbReference type="AlphaFoldDB" id="A0A9P8UH42"/>
<proteinExistence type="predicted"/>